<reference evidence="1" key="1">
    <citation type="submission" date="2020-10" db="EMBL/GenBank/DDBJ databases">
        <title>Connecting structure to function with the recovery of over 1000 high-quality activated sludge metagenome-assembled genomes encoding full-length rRNA genes using long-read sequencing.</title>
        <authorList>
            <person name="Singleton C.M."/>
            <person name="Petriglieri F."/>
            <person name="Kristensen J.M."/>
            <person name="Kirkegaard R.H."/>
            <person name="Michaelsen T.Y."/>
            <person name="Andersen M.H."/>
            <person name="Karst S.M."/>
            <person name="Dueholm M.S."/>
            <person name="Nielsen P.H."/>
            <person name="Albertsen M."/>
        </authorList>
    </citation>
    <scope>NUCLEOTIDE SEQUENCE</scope>
    <source>
        <strain evidence="1">Hirt_18-Q3-R61-65_BATAC.395</strain>
    </source>
</reference>
<dbReference type="EMBL" id="JADJUC010000027">
    <property type="protein sequence ID" value="MBK8525183.1"/>
    <property type="molecule type" value="Genomic_DNA"/>
</dbReference>
<sequence>MLRLKKSLKRLVSLIRAVFHGLKLRLPVLQQVDSGGAKACDQLLLQTGEVQISKAMPSQSGINAATISVRKVCQNVRLLRNVEYS</sequence>
<dbReference type="AlphaFoldDB" id="A0A9D7K2T6"/>
<evidence type="ECO:0000313" key="1">
    <source>
        <dbReference type="EMBL" id="MBK8525183.1"/>
    </source>
</evidence>
<accession>A0A9D7K2T6</accession>
<organism evidence="1 2">
    <name type="scientific">Candidatus Proximibacter danicus</name>
    <dbReference type="NCBI Taxonomy" id="2954365"/>
    <lineage>
        <taxon>Bacteria</taxon>
        <taxon>Pseudomonadati</taxon>
        <taxon>Pseudomonadota</taxon>
        <taxon>Betaproteobacteria</taxon>
        <taxon>Candidatus Proximibacter</taxon>
    </lineage>
</organism>
<gene>
    <name evidence="1" type="ORF">IPL58_14795</name>
</gene>
<evidence type="ECO:0000313" key="2">
    <source>
        <dbReference type="Proteomes" id="UP000886689"/>
    </source>
</evidence>
<protein>
    <submittedName>
        <fullName evidence="1">Uncharacterized protein</fullName>
    </submittedName>
</protein>
<proteinExistence type="predicted"/>
<name>A0A9D7K2T6_9PROT</name>
<dbReference type="Proteomes" id="UP000886689">
    <property type="component" value="Unassembled WGS sequence"/>
</dbReference>
<comment type="caution">
    <text evidence="1">The sequence shown here is derived from an EMBL/GenBank/DDBJ whole genome shotgun (WGS) entry which is preliminary data.</text>
</comment>